<dbReference type="EMBL" id="JFHU01000242">
    <property type="protein sequence ID" value="EXX85110.1"/>
    <property type="molecule type" value="Genomic_DNA"/>
</dbReference>
<comment type="caution">
    <text evidence="2">The sequence shown here is derived from an EMBL/GenBank/DDBJ whole genome shotgun (WGS) entry which is preliminary data.</text>
</comment>
<dbReference type="AlphaFoldDB" id="A0A9W5W628"/>
<keyword evidence="3" id="KW-1185">Reference proteome</keyword>
<dbReference type="RefSeq" id="WP_051588085.1">
    <property type="nucleotide sequence ID" value="NZ_KK082306.1"/>
</dbReference>
<dbReference type="InterPro" id="IPR052767">
    <property type="entry name" value="Bact_com_dev_regulator"/>
</dbReference>
<evidence type="ECO:0000256" key="1">
    <source>
        <dbReference type="SAM" id="MobiDB-lite"/>
    </source>
</evidence>
<gene>
    <name evidence="2" type="ORF">BG53_09565</name>
</gene>
<dbReference type="PANTHER" id="PTHR38448">
    <property type="entry name" value="REGULATORY PROTEIN YLBF-RELATED"/>
    <property type="match status" value="1"/>
</dbReference>
<evidence type="ECO:0000313" key="2">
    <source>
        <dbReference type="EMBL" id="EXX85110.1"/>
    </source>
</evidence>
<feature type="region of interest" description="Disordered" evidence="1">
    <location>
        <begin position="138"/>
        <end position="161"/>
    </location>
</feature>
<feature type="compositionally biased region" description="Gly residues" evidence="1">
    <location>
        <begin position="147"/>
        <end position="161"/>
    </location>
</feature>
<dbReference type="SUPFAM" id="SSF158622">
    <property type="entry name" value="YheA/YmcA-like"/>
    <property type="match status" value="1"/>
</dbReference>
<protein>
    <submittedName>
        <fullName evidence="2">Regulator</fullName>
    </submittedName>
</protein>
<dbReference type="InterPro" id="IPR010368">
    <property type="entry name" value="Com_YlbF"/>
</dbReference>
<proteinExistence type="predicted"/>
<evidence type="ECO:0000313" key="3">
    <source>
        <dbReference type="Proteomes" id="UP000053750"/>
    </source>
</evidence>
<name>A0A9W5W628_9BACL</name>
<sequence>MAITKEAAYAGYRADAGQATLDMAGLLSAAYELGDMINFSADAADYVYWKGEMKRNEAVQALVKRFAKAKEKFEECQRFGRFHPDYHAAKEEAEAVQRELDEQESVRGFKAAEQSLDGLLFEVSTLIARAVSDEIKVPSNDPMPSSGCGGGSCSCGSGGCG</sequence>
<organism evidence="2 3">
    <name type="scientific">Paenibacillus darwinianus</name>
    <dbReference type="NCBI Taxonomy" id="1380763"/>
    <lineage>
        <taxon>Bacteria</taxon>
        <taxon>Bacillati</taxon>
        <taxon>Bacillota</taxon>
        <taxon>Bacilli</taxon>
        <taxon>Bacillales</taxon>
        <taxon>Paenibacillaceae</taxon>
        <taxon>Paenibacillus</taxon>
    </lineage>
</organism>
<reference evidence="2 3" key="1">
    <citation type="submission" date="2014-02" db="EMBL/GenBank/DDBJ databases">
        <title>Genome sequence of Paenibacillus darwinianus reveals adaptive mechanisms for survival in Antarctic soils.</title>
        <authorList>
            <person name="Dsouza M."/>
            <person name="Taylor M.W."/>
            <person name="Turner S.J."/>
            <person name="Aislabie J."/>
        </authorList>
    </citation>
    <scope>NUCLEOTIDE SEQUENCE [LARGE SCALE GENOMIC DNA]</scope>
    <source>
        <strain evidence="2 3">CE1</strain>
    </source>
</reference>
<dbReference type="Pfam" id="PF06133">
    <property type="entry name" value="Com_YlbF"/>
    <property type="match status" value="1"/>
</dbReference>
<dbReference type="PANTHER" id="PTHR38448:SF2">
    <property type="entry name" value="REGULATORY PROTEIN YLBF"/>
    <property type="match status" value="1"/>
</dbReference>
<dbReference type="InterPro" id="IPR023378">
    <property type="entry name" value="YheA/YmcA-like_dom_sf"/>
</dbReference>
<dbReference type="Gene3D" id="1.20.1500.10">
    <property type="entry name" value="YheA/YmcA-like"/>
    <property type="match status" value="1"/>
</dbReference>
<accession>A0A9W5W628</accession>
<dbReference type="Proteomes" id="UP000053750">
    <property type="component" value="Unassembled WGS sequence"/>
</dbReference>
<dbReference type="OrthoDB" id="2157513at2"/>